<dbReference type="Proteomes" id="UP000248863">
    <property type="component" value="Unassembled WGS sequence"/>
</dbReference>
<organism evidence="1 2">
    <name type="scientific">Rhodoplanes elegans</name>
    <dbReference type="NCBI Taxonomy" id="29408"/>
    <lineage>
        <taxon>Bacteria</taxon>
        <taxon>Pseudomonadati</taxon>
        <taxon>Pseudomonadota</taxon>
        <taxon>Alphaproteobacteria</taxon>
        <taxon>Hyphomicrobiales</taxon>
        <taxon>Nitrobacteraceae</taxon>
        <taxon>Rhodoplanes</taxon>
    </lineage>
</organism>
<comment type="caution">
    <text evidence="1">The sequence shown here is derived from an EMBL/GenBank/DDBJ whole genome shotgun (WGS) entry which is preliminary data.</text>
</comment>
<dbReference type="GO" id="GO:0005524">
    <property type="term" value="F:ATP binding"/>
    <property type="evidence" value="ECO:0007669"/>
    <property type="project" value="InterPro"/>
</dbReference>
<name>A0A327K7H7_9BRAD</name>
<dbReference type="Gene3D" id="1.10.4200.10">
    <property type="entry name" value="Triphosphoribosyl-dephospho-CoA protein"/>
    <property type="match status" value="1"/>
</dbReference>
<gene>
    <name evidence="1" type="ORF">CH338_26150</name>
</gene>
<dbReference type="InterPro" id="IPR002736">
    <property type="entry name" value="CitG"/>
</dbReference>
<dbReference type="RefSeq" id="WP_210207695.1">
    <property type="nucleotide sequence ID" value="NZ_NPEU01000518.1"/>
</dbReference>
<protein>
    <submittedName>
        <fullName evidence="1">Uncharacterized protein</fullName>
    </submittedName>
</protein>
<evidence type="ECO:0000313" key="1">
    <source>
        <dbReference type="EMBL" id="RAI31258.1"/>
    </source>
</evidence>
<evidence type="ECO:0000313" key="2">
    <source>
        <dbReference type="Proteomes" id="UP000248863"/>
    </source>
</evidence>
<dbReference type="EMBL" id="NPEU01000518">
    <property type="protein sequence ID" value="RAI31258.1"/>
    <property type="molecule type" value="Genomic_DNA"/>
</dbReference>
<proteinExistence type="predicted"/>
<dbReference type="Pfam" id="PF01874">
    <property type="entry name" value="CitG"/>
    <property type="match status" value="1"/>
</dbReference>
<sequence>AARVERAGGVAAPDFVARMEALDDAFIARNLSPGGSADLLAVTWTLHRLPRVLRSGPALRSY</sequence>
<dbReference type="GO" id="GO:0046917">
    <property type="term" value="F:triphosphoribosyl-dephospho-CoA synthase activity"/>
    <property type="evidence" value="ECO:0007669"/>
    <property type="project" value="InterPro"/>
</dbReference>
<feature type="non-terminal residue" evidence="1">
    <location>
        <position position="1"/>
    </location>
</feature>
<accession>A0A327K7H7</accession>
<reference evidence="1 2" key="1">
    <citation type="submission" date="2017-07" db="EMBL/GenBank/DDBJ databases">
        <title>Draft Genome Sequences of Select Purple Nonsulfur Bacteria.</title>
        <authorList>
            <person name="Lasarre B."/>
            <person name="Mckinlay J.B."/>
        </authorList>
    </citation>
    <scope>NUCLEOTIDE SEQUENCE [LARGE SCALE GENOMIC DNA]</scope>
    <source>
        <strain evidence="1 2">DSM 11907</strain>
    </source>
</reference>
<keyword evidence="2" id="KW-1185">Reference proteome</keyword>
<dbReference type="AlphaFoldDB" id="A0A327K7H7"/>